<gene>
    <name evidence="2" type="ORF">ACFYXI_12335</name>
</gene>
<keyword evidence="1" id="KW-0472">Membrane</keyword>
<accession>A0ABW6SQT9</accession>
<proteinExistence type="predicted"/>
<organism evidence="2 3">
    <name type="scientific">Microtetraspora malaysiensis</name>
    <dbReference type="NCBI Taxonomy" id="161358"/>
    <lineage>
        <taxon>Bacteria</taxon>
        <taxon>Bacillati</taxon>
        <taxon>Actinomycetota</taxon>
        <taxon>Actinomycetes</taxon>
        <taxon>Streptosporangiales</taxon>
        <taxon>Streptosporangiaceae</taxon>
        <taxon>Microtetraspora</taxon>
    </lineage>
</organism>
<keyword evidence="3" id="KW-1185">Reference proteome</keyword>
<reference evidence="2 3" key="1">
    <citation type="submission" date="2024-10" db="EMBL/GenBank/DDBJ databases">
        <title>The Natural Products Discovery Center: Release of the First 8490 Sequenced Strains for Exploring Actinobacteria Biosynthetic Diversity.</title>
        <authorList>
            <person name="Kalkreuter E."/>
            <person name="Kautsar S.A."/>
            <person name="Yang D."/>
            <person name="Bader C.D."/>
            <person name="Teijaro C.N."/>
            <person name="Fluegel L."/>
            <person name="Davis C.M."/>
            <person name="Simpson J.R."/>
            <person name="Lauterbach L."/>
            <person name="Steele A.D."/>
            <person name="Gui C."/>
            <person name="Meng S."/>
            <person name="Li G."/>
            <person name="Viehrig K."/>
            <person name="Ye F."/>
            <person name="Su P."/>
            <person name="Kiefer A.F."/>
            <person name="Nichols A."/>
            <person name="Cepeda A.J."/>
            <person name="Yan W."/>
            <person name="Fan B."/>
            <person name="Jiang Y."/>
            <person name="Adhikari A."/>
            <person name="Zheng C.-J."/>
            <person name="Schuster L."/>
            <person name="Cowan T.M."/>
            <person name="Smanski M.J."/>
            <person name="Chevrette M.G."/>
            <person name="De Carvalho L.P.S."/>
            <person name="Shen B."/>
        </authorList>
    </citation>
    <scope>NUCLEOTIDE SEQUENCE [LARGE SCALE GENOMIC DNA]</scope>
    <source>
        <strain evidence="2 3">NPDC002173</strain>
    </source>
</reference>
<dbReference type="RefSeq" id="WP_387410841.1">
    <property type="nucleotide sequence ID" value="NZ_JBIASD010000006.1"/>
</dbReference>
<feature type="transmembrane region" description="Helical" evidence="1">
    <location>
        <begin position="240"/>
        <end position="261"/>
    </location>
</feature>
<feature type="transmembrane region" description="Helical" evidence="1">
    <location>
        <begin position="189"/>
        <end position="207"/>
    </location>
</feature>
<evidence type="ECO:0000313" key="2">
    <source>
        <dbReference type="EMBL" id="MFF3666374.1"/>
    </source>
</evidence>
<comment type="caution">
    <text evidence="2">The sequence shown here is derived from an EMBL/GenBank/DDBJ whole genome shotgun (WGS) entry which is preliminary data.</text>
</comment>
<keyword evidence="1" id="KW-1133">Transmembrane helix</keyword>
<dbReference type="EMBL" id="JBIASD010000006">
    <property type="protein sequence ID" value="MFF3666374.1"/>
    <property type="molecule type" value="Genomic_DNA"/>
</dbReference>
<name>A0ABW6SQT9_9ACTN</name>
<feature type="transmembrane region" description="Helical" evidence="1">
    <location>
        <begin position="154"/>
        <end position="177"/>
    </location>
</feature>
<sequence length="294" mass="31673">MTPLERRYRLLLRAYPPAYRAAHGTELVGVLLDCAAPDRTTPELREATGLLTGGLRERVRHAARGSAWRDGLHLGATAVMARQLAAMLPYAGSIPLWGVLSALALLAVVRGRVRLALPLVLLTGAKAVAIASGQQLVELTMLPVYPSFLTTEPMFVASAPATVAVGYGLVCCCLLALSVGEAPRTRSWWWWAAVPFAAWAGPQWMALETPIPISLSRMALEVAVLGLAVWAARVAGDPRWALAAALYLLVVSDQLVEHFAVLTRQHLAYWGLLALLTALAAFIPHGGRRRVLLD</sequence>
<keyword evidence="1" id="KW-0812">Transmembrane</keyword>
<protein>
    <submittedName>
        <fullName evidence="2">Uncharacterized protein</fullName>
    </submittedName>
</protein>
<evidence type="ECO:0000313" key="3">
    <source>
        <dbReference type="Proteomes" id="UP001602013"/>
    </source>
</evidence>
<evidence type="ECO:0000256" key="1">
    <source>
        <dbReference type="SAM" id="Phobius"/>
    </source>
</evidence>
<feature type="transmembrane region" description="Helical" evidence="1">
    <location>
        <begin position="115"/>
        <end position="134"/>
    </location>
</feature>
<feature type="transmembrane region" description="Helical" evidence="1">
    <location>
        <begin position="87"/>
        <end position="108"/>
    </location>
</feature>
<dbReference type="Proteomes" id="UP001602013">
    <property type="component" value="Unassembled WGS sequence"/>
</dbReference>
<feature type="transmembrane region" description="Helical" evidence="1">
    <location>
        <begin position="267"/>
        <end position="284"/>
    </location>
</feature>